<keyword evidence="7" id="KW-0966">Cell projection</keyword>
<evidence type="ECO:0000256" key="8">
    <source>
        <dbReference type="ARBA" id="ARBA00039856"/>
    </source>
</evidence>
<dbReference type="InterPro" id="IPR002110">
    <property type="entry name" value="Ankyrin_rpt"/>
</dbReference>
<evidence type="ECO:0000256" key="6">
    <source>
        <dbReference type="ARBA" id="ARBA00023043"/>
    </source>
</evidence>
<dbReference type="InterPro" id="IPR025874">
    <property type="entry name" value="DZR"/>
</dbReference>
<keyword evidence="6 9" id="KW-0040">ANK repeat</keyword>
<dbReference type="PANTHER" id="PTHR16058:SF4">
    <property type="entry name" value="DOUBLE ZINC RIBBON AND ANKYRIN REPEAT-CONTAINING PROTEIN 1"/>
    <property type="match status" value="1"/>
</dbReference>
<keyword evidence="4" id="KW-0863">Zinc-finger</keyword>
<dbReference type="SMART" id="SM00248">
    <property type="entry name" value="ANK"/>
    <property type="match status" value="3"/>
</dbReference>
<dbReference type="PROSITE" id="PS50088">
    <property type="entry name" value="ANK_REPEAT"/>
    <property type="match status" value="2"/>
</dbReference>
<evidence type="ECO:0000256" key="4">
    <source>
        <dbReference type="ARBA" id="ARBA00022771"/>
    </source>
</evidence>
<dbReference type="AlphaFoldDB" id="A0AA36AYA7"/>
<evidence type="ECO:0000256" key="7">
    <source>
        <dbReference type="ARBA" id="ARBA00023273"/>
    </source>
</evidence>
<dbReference type="InterPro" id="IPR036770">
    <property type="entry name" value="Ankyrin_rpt-contain_sf"/>
</dbReference>
<keyword evidence="13" id="KW-1185">Reference proteome</keyword>
<dbReference type="Pfam" id="PF13287">
    <property type="entry name" value="Fn3_assoc"/>
    <property type="match status" value="1"/>
</dbReference>
<dbReference type="PROSITE" id="PS50297">
    <property type="entry name" value="ANK_REP_REGION"/>
    <property type="match status" value="2"/>
</dbReference>
<protein>
    <recommendedName>
        <fullName evidence="8">Double zinc ribbon and ankyrin repeat-containing protein 1</fullName>
    </recommendedName>
</protein>
<feature type="domain" description="DZANK-type" evidence="11">
    <location>
        <begin position="374"/>
        <end position="420"/>
    </location>
</feature>
<dbReference type="GO" id="GO:0005929">
    <property type="term" value="C:cilium"/>
    <property type="evidence" value="ECO:0007669"/>
    <property type="project" value="UniProtKB-SubCell"/>
</dbReference>
<gene>
    <name evidence="12" type="ORF">OCTVUL_1B027491</name>
</gene>
<sequence>MTAGSVPVPMVIPMRVPQLGKPKASIDTNTKIALCSSGNSEVDIFYTLNGTKPEAFPLKRTPEFCTLTYKGPFPLPAGKVTLKAVAVSKDGVKESNIVTKTFDVEYVPATETLPANNDGLDFQEEVAEEKAKLEKKRSMKNFQMALKPAWATSPSPNDATFLMSKLHIPDEKRPPSSARFLDERFKNKNENRKDTPTSLIRTYQIQTIADQLSASEWKGIPEPHQAPNNPKEIYRLQRQTDFLKCVYCFADRPADPCAKFCNVCGREVPPLPQNRLLPPEPGQMGNCIYCNSLVPFNTETCVVCEGPIPVQNQPKASIKLTDRLVCKLCGTANPCNLSACVICDSKLSPATDLKKFPDSVKQQDIPLESKFVKCSKCLRINNADARFCDWCGNKPNLSTYIQCPRCKATNHVMSTYCASCAALIEPPHRNTSNEFSEPINSANAGQWTVAQSTNYSSRSKQSTGTQTIGLFYPSQREITKKEMQDEEKKSYEKQLRDRQPLLTAISPGRGFWRKQVEHICHHLKVHAQNCAEFRGLIAEPRMGRLVSGTIHEDSFELSLTLNFSLCQSKSNLTNGHTPSRSADNLQSPYRETNILDTFQSESSLVSGETSDASMVSSTNKKKKKKTRRLNSKKHKLSAIDKNLFQQFCVNGEGDIKEVQRLFDEGADPNCTNKNDFSVLHVAVKNKHKDCIPVIVQAGADIHRKGPVSCQGNTVLHEAVKFGDEGLEIVDTLLRCGAEASRMNDRGETAHDLAKKCGYDKITTRLMSSLGQAQLEKLLSNKPLQID</sequence>
<keyword evidence="2" id="KW-0479">Metal-binding</keyword>
<comment type="subcellular location">
    <subcellularLocation>
        <location evidence="1">Cell projection</location>
        <location evidence="1">Cilium</location>
    </subcellularLocation>
</comment>
<dbReference type="InterPro" id="IPR026876">
    <property type="entry name" value="Fn3_assoc_repeat"/>
</dbReference>
<dbReference type="Gene3D" id="1.25.40.20">
    <property type="entry name" value="Ankyrin repeat-containing domain"/>
    <property type="match status" value="1"/>
</dbReference>
<dbReference type="InterPro" id="IPR052481">
    <property type="entry name" value="DZAN1"/>
</dbReference>
<dbReference type="Pfam" id="PF12773">
    <property type="entry name" value="DZR"/>
    <property type="match status" value="1"/>
</dbReference>
<evidence type="ECO:0000313" key="12">
    <source>
        <dbReference type="EMBL" id="CAI9723821.1"/>
    </source>
</evidence>
<dbReference type="PANTHER" id="PTHR16058">
    <property type="entry name" value="DOUBLE ZINC RIBBON AND ANKYRIN REPEAT-CONTAINING PROTEIN 1"/>
    <property type="match status" value="1"/>
</dbReference>
<feature type="compositionally biased region" description="Basic residues" evidence="10">
    <location>
        <begin position="619"/>
        <end position="632"/>
    </location>
</feature>
<feature type="compositionally biased region" description="Polar residues" evidence="10">
    <location>
        <begin position="605"/>
        <end position="616"/>
    </location>
</feature>
<dbReference type="SUPFAM" id="SSF48403">
    <property type="entry name" value="Ankyrin repeat"/>
    <property type="match status" value="1"/>
</dbReference>
<evidence type="ECO:0000256" key="5">
    <source>
        <dbReference type="ARBA" id="ARBA00022833"/>
    </source>
</evidence>
<feature type="region of interest" description="Disordered" evidence="10">
    <location>
        <begin position="605"/>
        <end position="632"/>
    </location>
</feature>
<keyword evidence="3" id="KW-0677">Repeat</keyword>
<dbReference type="GO" id="GO:0008270">
    <property type="term" value="F:zinc ion binding"/>
    <property type="evidence" value="ECO:0007669"/>
    <property type="project" value="UniProtKB-KW"/>
</dbReference>
<reference evidence="12" key="1">
    <citation type="submission" date="2023-08" db="EMBL/GenBank/DDBJ databases">
        <authorList>
            <person name="Alioto T."/>
            <person name="Alioto T."/>
            <person name="Gomez Garrido J."/>
        </authorList>
    </citation>
    <scope>NUCLEOTIDE SEQUENCE</scope>
</reference>
<evidence type="ECO:0000256" key="2">
    <source>
        <dbReference type="ARBA" id="ARBA00022723"/>
    </source>
</evidence>
<feature type="repeat" description="ANK" evidence="9">
    <location>
        <begin position="710"/>
        <end position="744"/>
    </location>
</feature>
<keyword evidence="5" id="KW-0862">Zinc</keyword>
<proteinExistence type="predicted"/>
<evidence type="ECO:0000259" key="11">
    <source>
        <dbReference type="Pfam" id="PF12773"/>
    </source>
</evidence>
<evidence type="ECO:0000256" key="3">
    <source>
        <dbReference type="ARBA" id="ARBA00022737"/>
    </source>
</evidence>
<accession>A0AA36AYA7</accession>
<organism evidence="12 13">
    <name type="scientific">Octopus vulgaris</name>
    <name type="common">Common octopus</name>
    <dbReference type="NCBI Taxonomy" id="6645"/>
    <lineage>
        <taxon>Eukaryota</taxon>
        <taxon>Metazoa</taxon>
        <taxon>Spiralia</taxon>
        <taxon>Lophotrochozoa</taxon>
        <taxon>Mollusca</taxon>
        <taxon>Cephalopoda</taxon>
        <taxon>Coleoidea</taxon>
        <taxon>Octopodiformes</taxon>
        <taxon>Octopoda</taxon>
        <taxon>Incirrata</taxon>
        <taxon>Octopodidae</taxon>
        <taxon>Octopus</taxon>
    </lineage>
</organism>
<evidence type="ECO:0000256" key="1">
    <source>
        <dbReference type="ARBA" id="ARBA00004138"/>
    </source>
</evidence>
<dbReference type="EMBL" id="OX597819">
    <property type="protein sequence ID" value="CAI9723821.1"/>
    <property type="molecule type" value="Genomic_DNA"/>
</dbReference>
<dbReference type="Pfam" id="PF12796">
    <property type="entry name" value="Ank_2"/>
    <property type="match status" value="1"/>
</dbReference>
<feature type="repeat" description="ANK" evidence="9">
    <location>
        <begin position="674"/>
        <end position="706"/>
    </location>
</feature>
<name>A0AA36AYA7_OCTVU</name>
<evidence type="ECO:0000256" key="9">
    <source>
        <dbReference type="PROSITE-ProRule" id="PRU00023"/>
    </source>
</evidence>
<evidence type="ECO:0000313" key="13">
    <source>
        <dbReference type="Proteomes" id="UP001162480"/>
    </source>
</evidence>
<evidence type="ECO:0000256" key="10">
    <source>
        <dbReference type="SAM" id="MobiDB-lite"/>
    </source>
</evidence>
<dbReference type="Proteomes" id="UP001162480">
    <property type="component" value="Chromosome 6"/>
</dbReference>